<accession>A0A7W6D1V8</accession>
<dbReference type="PANTHER" id="PTHR30024">
    <property type="entry name" value="ALIPHATIC SULFONATES-BINDING PROTEIN-RELATED"/>
    <property type="match status" value="1"/>
</dbReference>
<evidence type="ECO:0000256" key="2">
    <source>
        <dbReference type="ARBA" id="ARBA00022448"/>
    </source>
</evidence>
<keyword evidence="3" id="KW-1003">Cell membrane</keyword>
<dbReference type="AlphaFoldDB" id="A0A7W6D1V8"/>
<dbReference type="RefSeq" id="WP_183394746.1">
    <property type="nucleotide sequence ID" value="NZ_JACIDR010000002.1"/>
</dbReference>
<keyword evidence="2" id="KW-0813">Transport</keyword>
<evidence type="ECO:0000256" key="3">
    <source>
        <dbReference type="ARBA" id="ARBA00022475"/>
    </source>
</evidence>
<dbReference type="PANTHER" id="PTHR30024:SF43">
    <property type="entry name" value="BLL4572 PROTEIN"/>
    <property type="match status" value="1"/>
</dbReference>
<organism evidence="6 7">
    <name type="scientific">Hansschlegelia beijingensis</name>
    <dbReference type="NCBI Taxonomy" id="1133344"/>
    <lineage>
        <taxon>Bacteria</taxon>
        <taxon>Pseudomonadati</taxon>
        <taxon>Pseudomonadota</taxon>
        <taxon>Alphaproteobacteria</taxon>
        <taxon>Hyphomicrobiales</taxon>
        <taxon>Methylopilaceae</taxon>
        <taxon>Hansschlegelia</taxon>
    </lineage>
</organism>
<evidence type="ECO:0000256" key="4">
    <source>
        <dbReference type="ARBA" id="ARBA00022519"/>
    </source>
</evidence>
<evidence type="ECO:0000256" key="5">
    <source>
        <dbReference type="ARBA" id="ARBA00023136"/>
    </source>
</evidence>
<keyword evidence="6" id="KW-0547">Nucleotide-binding</keyword>
<dbReference type="Proteomes" id="UP000528964">
    <property type="component" value="Unassembled WGS sequence"/>
</dbReference>
<dbReference type="EMBL" id="JACIDR010000002">
    <property type="protein sequence ID" value="MBB3972870.1"/>
    <property type="molecule type" value="Genomic_DNA"/>
</dbReference>
<comment type="subcellular location">
    <subcellularLocation>
        <location evidence="1">Endomembrane system</location>
    </subcellularLocation>
</comment>
<keyword evidence="6" id="KW-0067">ATP-binding</keyword>
<keyword evidence="4" id="KW-0997">Cell inner membrane</keyword>
<dbReference type="SUPFAM" id="SSF53850">
    <property type="entry name" value="Periplasmic binding protein-like II"/>
    <property type="match status" value="1"/>
</dbReference>
<protein>
    <submittedName>
        <fullName evidence="6">NitT/TauT family transport system ATP-binding protein</fullName>
    </submittedName>
</protein>
<dbReference type="Gene3D" id="3.40.190.10">
    <property type="entry name" value="Periplasmic binding protein-like II"/>
    <property type="match status" value="2"/>
</dbReference>
<dbReference type="Pfam" id="PF13379">
    <property type="entry name" value="NMT1_2"/>
    <property type="match status" value="1"/>
</dbReference>
<evidence type="ECO:0000313" key="6">
    <source>
        <dbReference type="EMBL" id="MBB3972870.1"/>
    </source>
</evidence>
<reference evidence="6 7" key="1">
    <citation type="submission" date="2020-08" db="EMBL/GenBank/DDBJ databases">
        <title>Genomic Encyclopedia of Type Strains, Phase IV (KMG-IV): sequencing the most valuable type-strain genomes for metagenomic binning, comparative biology and taxonomic classification.</title>
        <authorList>
            <person name="Goeker M."/>
        </authorList>
    </citation>
    <scope>NUCLEOTIDE SEQUENCE [LARGE SCALE GENOMIC DNA]</scope>
    <source>
        <strain evidence="6 7">DSM 25481</strain>
    </source>
</reference>
<evidence type="ECO:0000313" key="7">
    <source>
        <dbReference type="Proteomes" id="UP000528964"/>
    </source>
</evidence>
<dbReference type="InterPro" id="IPR044527">
    <property type="entry name" value="NrtA/CpmA_ABC-bd_dom"/>
</dbReference>
<name>A0A7W6D1V8_9HYPH</name>
<dbReference type="GO" id="GO:0005524">
    <property type="term" value="F:ATP binding"/>
    <property type="evidence" value="ECO:0007669"/>
    <property type="project" value="UniProtKB-KW"/>
</dbReference>
<dbReference type="CDD" id="cd13553">
    <property type="entry name" value="PBP2_NrtA_CpmA_like"/>
    <property type="match status" value="1"/>
</dbReference>
<evidence type="ECO:0000256" key="1">
    <source>
        <dbReference type="ARBA" id="ARBA00004308"/>
    </source>
</evidence>
<dbReference type="GO" id="GO:0012505">
    <property type="term" value="C:endomembrane system"/>
    <property type="evidence" value="ECO:0007669"/>
    <property type="project" value="UniProtKB-SubCell"/>
</dbReference>
<gene>
    <name evidence="6" type="ORF">GGR24_001527</name>
</gene>
<comment type="caution">
    <text evidence="6">The sequence shown here is derived from an EMBL/GenBank/DDBJ whole genome shotgun (WGS) entry which is preliminary data.</text>
</comment>
<keyword evidence="7" id="KW-1185">Reference proteome</keyword>
<sequence length="365" mass="39096">MSADRLKIGFIPLVDAAAPIVAATCGFAADEGLEIELVREVSWANIRDRLTFGHFDAAHLLAPLAISTSLGLGGIRASLAAPVALGLNGNAITLTPHLHEELLANLAPRANPRDPAATGAAFAAVVRARRRRGDERPTLGMTFPFSTHNYQLRLWLAAAGLDPEDDVRLAVVPPPYMVDALRSGHVEGFCVGAPWNSVAVDLGIGRILHLGVDLVRRCPEKVLAVRSAWLDEDAERTARLVRACVRAGEWLDEPGNHAEAARLLAAPHMLDVPEPLIRRALDGRLPTGPAGAEREEPDYLIFARGGAMRPDLRHAGWLYGEMTRWSQAPEGQAGDAEAVYRPDLYDAAMGAAAPDVSDPLGLFTG</sequence>
<proteinExistence type="predicted"/>
<keyword evidence="5" id="KW-0472">Membrane</keyword>